<sequence length="134" mass="13895">MVSFKSLAAATLAAAPTAMGYINGFTAPATASAGSNISATLQTQSYSQNWKDFSIIWGISTPEYACDGCVGTQIGYTPLTGQEGVKYPYTFTEAVTIPVGTAAGDYILNAAIPYLVGASGVTDFSFYTSNITIS</sequence>
<dbReference type="Proteomes" id="UP000283895">
    <property type="component" value="Unassembled WGS sequence"/>
</dbReference>
<dbReference type="Pfam" id="PF19271">
    <property type="entry name" value="Nis1"/>
    <property type="match status" value="1"/>
</dbReference>
<comment type="caution">
    <text evidence="1">The sequence shown here is derived from an EMBL/GenBank/DDBJ whole genome shotgun (WGS) entry which is preliminary data.</text>
</comment>
<dbReference type="OrthoDB" id="4689996at2759"/>
<keyword evidence="2" id="KW-1185">Reference proteome</keyword>
<evidence type="ECO:0000313" key="2">
    <source>
        <dbReference type="Proteomes" id="UP000283895"/>
    </source>
</evidence>
<dbReference type="InterPro" id="IPR045469">
    <property type="entry name" value="Nis1"/>
</dbReference>
<gene>
    <name evidence="1" type="ORF">VMCG_06381</name>
</gene>
<dbReference type="AlphaFoldDB" id="A0A423W885"/>
<dbReference type="EMBL" id="LKEA01000023">
    <property type="protein sequence ID" value="ROV99516.1"/>
    <property type="molecule type" value="Genomic_DNA"/>
</dbReference>
<protein>
    <submittedName>
        <fullName evidence="1">Uncharacterized protein</fullName>
    </submittedName>
</protein>
<reference evidence="1 2" key="1">
    <citation type="submission" date="2015-09" db="EMBL/GenBank/DDBJ databases">
        <title>Host preference determinants of Valsa canker pathogens revealed by comparative genomics.</title>
        <authorList>
            <person name="Yin Z."/>
            <person name="Huang L."/>
        </authorList>
    </citation>
    <scope>NUCLEOTIDE SEQUENCE [LARGE SCALE GENOMIC DNA]</scope>
    <source>
        <strain evidence="1 2">03-1</strain>
    </source>
</reference>
<name>A0A423W885_9PEZI</name>
<evidence type="ECO:0000313" key="1">
    <source>
        <dbReference type="EMBL" id="ROV99516.1"/>
    </source>
</evidence>
<proteinExistence type="predicted"/>
<accession>A0A423W885</accession>
<organism evidence="1 2">
    <name type="scientific">Cytospora schulzeri</name>
    <dbReference type="NCBI Taxonomy" id="448051"/>
    <lineage>
        <taxon>Eukaryota</taxon>
        <taxon>Fungi</taxon>
        <taxon>Dikarya</taxon>
        <taxon>Ascomycota</taxon>
        <taxon>Pezizomycotina</taxon>
        <taxon>Sordariomycetes</taxon>
        <taxon>Sordariomycetidae</taxon>
        <taxon>Diaporthales</taxon>
        <taxon>Cytosporaceae</taxon>
        <taxon>Cytospora</taxon>
    </lineage>
</organism>